<gene>
    <name evidence="2" type="ordered locus">Xcel_0512</name>
</gene>
<keyword evidence="3" id="KW-1185">Reference proteome</keyword>
<reference evidence="3" key="1">
    <citation type="submission" date="2009-11" db="EMBL/GenBank/DDBJ databases">
        <title>The complete chromosome of Xylanimonas cellulosilytica DSM 15894.</title>
        <authorList>
            <consortium name="US DOE Joint Genome Institute (JGI-PGF)"/>
            <person name="Lucas S."/>
            <person name="Copeland A."/>
            <person name="Lapidus A."/>
            <person name="Glavina del Rio T."/>
            <person name="Dalin E."/>
            <person name="Tice H."/>
            <person name="Bruce D."/>
            <person name="Goodwin L."/>
            <person name="Pitluck S."/>
            <person name="Kyrpides N."/>
            <person name="Mavromatis K."/>
            <person name="Ivanova N."/>
            <person name="Mikhailova N."/>
            <person name="Foster B."/>
            <person name="Clum A."/>
            <person name="Brettin T."/>
            <person name="Detter J.C."/>
            <person name="Han C."/>
            <person name="Larimer F."/>
            <person name="Land M."/>
            <person name="Hauser L."/>
            <person name="Markowitz V."/>
            <person name="Cheng J.F."/>
            <person name="Hugenholtz P."/>
            <person name="Woyke T."/>
            <person name="Wu D."/>
            <person name="Gehrich-Schroeter G."/>
            <person name="Schneider S."/>
            <person name="Pukall S.R."/>
            <person name="Klenk H.P."/>
            <person name="Eisen J.A."/>
        </authorList>
    </citation>
    <scope>NUCLEOTIDE SEQUENCE [LARGE SCALE GENOMIC DNA]</scope>
    <source>
        <strain evidence="3">DSM 15894 / CECT 5975 / LMG 20990 / XIL07</strain>
    </source>
</reference>
<reference evidence="2 3" key="2">
    <citation type="journal article" date="2010" name="Stand. Genomic Sci.">
        <title>Complete genome sequence of Xylanimonas cellulosilytica type strain (XIL07).</title>
        <authorList>
            <person name="Foster B."/>
            <person name="Pukall R."/>
            <person name="Abt B."/>
            <person name="Nolan M."/>
            <person name="Glavina Del Rio T."/>
            <person name="Chen F."/>
            <person name="Lucas S."/>
            <person name="Tice H."/>
            <person name="Pitluck S."/>
            <person name="Cheng J.-F."/>
            <person name="Chertkov O."/>
            <person name="Brettin T."/>
            <person name="Han C."/>
            <person name="Detter J.C."/>
            <person name="Bruce D."/>
            <person name="Goodwin L."/>
            <person name="Ivanova N."/>
            <person name="Mavromatis K."/>
            <person name="Pati A."/>
            <person name="Mikhailova N."/>
            <person name="Chen A."/>
            <person name="Palaniappan K."/>
            <person name="Land M."/>
            <person name="Hauser L."/>
            <person name="Chang Y.-J."/>
            <person name="Jeffries C.D."/>
            <person name="Chain P."/>
            <person name="Rohde M."/>
            <person name="Goeker M."/>
            <person name="Bristow J."/>
            <person name="Eisen J.A."/>
            <person name="Markowitz V."/>
            <person name="Hugenholtz P."/>
            <person name="Kyrpides N.C."/>
            <person name="Klenk H.-P."/>
            <person name="Lapidus A."/>
        </authorList>
    </citation>
    <scope>NUCLEOTIDE SEQUENCE [LARGE SCALE GENOMIC DNA]</scope>
    <source>
        <strain evidence="3">DSM 15894 / CECT 5975 / LMG 20990 / XIL07</strain>
    </source>
</reference>
<evidence type="ECO:0000313" key="3">
    <source>
        <dbReference type="Proteomes" id="UP000002255"/>
    </source>
</evidence>
<dbReference type="Proteomes" id="UP000002255">
    <property type="component" value="Chromosome"/>
</dbReference>
<feature type="coiled-coil region" evidence="1">
    <location>
        <begin position="32"/>
        <end position="59"/>
    </location>
</feature>
<dbReference type="HOGENOM" id="CLU_2686999_0_0_11"/>
<dbReference type="KEGG" id="xce:Xcel_0512"/>
<keyword evidence="1" id="KW-0175">Coiled coil</keyword>
<accession>D1BW48</accession>
<dbReference type="RefSeq" id="WP_012877295.1">
    <property type="nucleotide sequence ID" value="NC_013530.1"/>
</dbReference>
<evidence type="ECO:0000313" key="2">
    <source>
        <dbReference type="EMBL" id="ACZ29551.1"/>
    </source>
</evidence>
<proteinExistence type="predicted"/>
<organism evidence="2 3">
    <name type="scientific">Xylanimonas cellulosilytica (strain DSM 15894 / JCM 12276 / CECT 5975 / KCTC 9989 / LMG 20990 / NBRC 107835 / XIL07)</name>
    <dbReference type="NCBI Taxonomy" id="446471"/>
    <lineage>
        <taxon>Bacteria</taxon>
        <taxon>Bacillati</taxon>
        <taxon>Actinomycetota</taxon>
        <taxon>Actinomycetes</taxon>
        <taxon>Micrococcales</taxon>
        <taxon>Promicromonosporaceae</taxon>
        <taxon>Xylanimonas</taxon>
    </lineage>
</organism>
<sequence>MEVVQLPSENQARRKIRAARAYIETLRRMHPDADVLRSLDRQERELDELEAMLDRADDIVRAPSARHLRETHPV</sequence>
<dbReference type="AlphaFoldDB" id="D1BW48"/>
<evidence type="ECO:0000256" key="1">
    <source>
        <dbReference type="SAM" id="Coils"/>
    </source>
</evidence>
<dbReference type="EMBL" id="CP001821">
    <property type="protein sequence ID" value="ACZ29551.1"/>
    <property type="molecule type" value="Genomic_DNA"/>
</dbReference>
<name>D1BW48_XYLCX</name>
<protein>
    <submittedName>
        <fullName evidence="2">Uncharacterized protein</fullName>
    </submittedName>
</protein>